<keyword evidence="2" id="KW-1003">Cell membrane</keyword>
<evidence type="ECO:0000313" key="9">
    <source>
        <dbReference type="EMBL" id="KAF6208437.1"/>
    </source>
</evidence>
<dbReference type="AlphaFoldDB" id="A0A8S9XHK0"/>
<proteinExistence type="predicted"/>
<keyword evidence="3 8" id="KW-0812">Transmembrane</keyword>
<dbReference type="OrthoDB" id="8182981at2759"/>
<evidence type="ECO:0000256" key="2">
    <source>
        <dbReference type="ARBA" id="ARBA00022475"/>
    </source>
</evidence>
<evidence type="ECO:0000256" key="4">
    <source>
        <dbReference type="ARBA" id="ARBA00022989"/>
    </source>
</evidence>
<name>A0A8S9XHK0_APOLU</name>
<keyword evidence="6" id="KW-0675">Receptor</keyword>
<dbReference type="EMBL" id="WIXP02000007">
    <property type="protein sequence ID" value="KAF6208437.1"/>
    <property type="molecule type" value="Genomic_DNA"/>
</dbReference>
<accession>A0A8S9XHK0</accession>
<keyword evidence="10" id="KW-1185">Reference proteome</keyword>
<feature type="transmembrane region" description="Helical" evidence="8">
    <location>
        <begin position="228"/>
        <end position="248"/>
    </location>
</feature>
<dbReference type="SUPFAM" id="SSF53850">
    <property type="entry name" value="Periplasmic binding protein-like II"/>
    <property type="match status" value="1"/>
</dbReference>
<dbReference type="InterPro" id="IPR052192">
    <property type="entry name" value="Insect_Ionotropic_Sensory_Rcpt"/>
</dbReference>
<evidence type="ECO:0000256" key="5">
    <source>
        <dbReference type="ARBA" id="ARBA00023136"/>
    </source>
</evidence>
<protein>
    <recommendedName>
        <fullName evidence="11">Ionotropic glutamate receptor C-terminal domain-containing protein</fullName>
    </recommendedName>
</protein>
<dbReference type="Proteomes" id="UP000466442">
    <property type="component" value="Unassembled WGS sequence"/>
</dbReference>
<dbReference type="GO" id="GO:0005886">
    <property type="term" value="C:plasma membrane"/>
    <property type="evidence" value="ECO:0007669"/>
    <property type="project" value="UniProtKB-SubCell"/>
</dbReference>
<evidence type="ECO:0000256" key="7">
    <source>
        <dbReference type="ARBA" id="ARBA00023180"/>
    </source>
</evidence>
<gene>
    <name evidence="9" type="ORF">GE061_016893</name>
</gene>
<keyword evidence="4 8" id="KW-1133">Transmembrane helix</keyword>
<evidence type="ECO:0000313" key="10">
    <source>
        <dbReference type="Proteomes" id="UP000466442"/>
    </source>
</evidence>
<evidence type="ECO:0000256" key="6">
    <source>
        <dbReference type="ARBA" id="ARBA00023170"/>
    </source>
</evidence>
<keyword evidence="5 8" id="KW-0472">Membrane</keyword>
<organism evidence="9 10">
    <name type="scientific">Apolygus lucorum</name>
    <name type="common">Small green plant bug</name>
    <name type="synonym">Lygocoris lucorum</name>
    <dbReference type="NCBI Taxonomy" id="248454"/>
    <lineage>
        <taxon>Eukaryota</taxon>
        <taxon>Metazoa</taxon>
        <taxon>Ecdysozoa</taxon>
        <taxon>Arthropoda</taxon>
        <taxon>Hexapoda</taxon>
        <taxon>Insecta</taxon>
        <taxon>Pterygota</taxon>
        <taxon>Neoptera</taxon>
        <taxon>Paraneoptera</taxon>
        <taxon>Hemiptera</taxon>
        <taxon>Heteroptera</taxon>
        <taxon>Panheteroptera</taxon>
        <taxon>Cimicomorpha</taxon>
        <taxon>Miridae</taxon>
        <taxon>Mirini</taxon>
        <taxon>Apolygus</taxon>
    </lineage>
</organism>
<feature type="transmembrane region" description="Helical" evidence="8">
    <location>
        <begin position="297"/>
        <end position="317"/>
    </location>
</feature>
<sequence>MEVVRVPEFDIPPNPGLSVVLLTNDGRVGQSNTMDFYEAFPKKLVIFKKTKFVWFNVYEGVQHFSFTKATKMIELSQEEAIHKLKDKPRPTKIPNFHGEEIVITLVNNSVYSFLEPVVVNGSNSGWKVEGFQVLLLEMACRMMNLSVVYRASDWYGTFENGSFTPGIYRDLIDNKADASASGAFLRHEAIGLTEFSINWEPNCMRYLVPRPKHLNSSSRIFVSVFNQWFWLAILISVIVSSITAALAARMSHLPTQKCKYFFLDVYTKPTDISTVVIKMFFHLLQLHYPSRAEYKNALVPLLVTWGWMGFILTAMYCSQMAASFTKPVYTEKIQTEKQFIEHGYTFGSHMAYFDKNLLFDMVKPK</sequence>
<reference evidence="9" key="1">
    <citation type="journal article" date="2021" name="Mol. Ecol. Resour.">
        <title>Apolygus lucorum genome provides insights into omnivorousness and mesophyll feeding.</title>
        <authorList>
            <person name="Liu Y."/>
            <person name="Liu H."/>
            <person name="Wang H."/>
            <person name="Huang T."/>
            <person name="Liu B."/>
            <person name="Yang B."/>
            <person name="Yin L."/>
            <person name="Li B."/>
            <person name="Zhang Y."/>
            <person name="Zhang S."/>
            <person name="Jiang F."/>
            <person name="Zhang X."/>
            <person name="Ren Y."/>
            <person name="Wang B."/>
            <person name="Wang S."/>
            <person name="Lu Y."/>
            <person name="Wu K."/>
            <person name="Fan W."/>
            <person name="Wang G."/>
        </authorList>
    </citation>
    <scope>NUCLEOTIDE SEQUENCE</scope>
    <source>
        <strain evidence="9">12Hb</strain>
    </source>
</reference>
<evidence type="ECO:0000256" key="1">
    <source>
        <dbReference type="ARBA" id="ARBA00004651"/>
    </source>
</evidence>
<comment type="subcellular location">
    <subcellularLocation>
        <location evidence="1">Cell membrane</location>
        <topology evidence="1">Multi-pass membrane protein</topology>
    </subcellularLocation>
</comment>
<evidence type="ECO:0008006" key="11">
    <source>
        <dbReference type="Google" id="ProtNLM"/>
    </source>
</evidence>
<dbReference type="PANTHER" id="PTHR42643:SF24">
    <property type="entry name" value="IONOTROPIC RECEPTOR 60A"/>
    <property type="match status" value="1"/>
</dbReference>
<evidence type="ECO:0000256" key="3">
    <source>
        <dbReference type="ARBA" id="ARBA00022692"/>
    </source>
</evidence>
<dbReference type="Gene3D" id="3.40.190.10">
    <property type="entry name" value="Periplasmic binding protein-like II"/>
    <property type="match status" value="1"/>
</dbReference>
<comment type="caution">
    <text evidence="9">The sequence shown here is derived from an EMBL/GenBank/DDBJ whole genome shotgun (WGS) entry which is preliminary data.</text>
</comment>
<evidence type="ECO:0000256" key="8">
    <source>
        <dbReference type="SAM" id="Phobius"/>
    </source>
</evidence>
<dbReference type="PANTHER" id="PTHR42643">
    <property type="entry name" value="IONOTROPIC RECEPTOR 20A-RELATED"/>
    <property type="match status" value="1"/>
</dbReference>
<keyword evidence="7" id="KW-0325">Glycoprotein</keyword>